<dbReference type="AlphaFoldDB" id="A0A806K0D9"/>
<dbReference type="PANTHER" id="PTHR37398">
    <property type="entry name" value="ENDO-BETA-1,4-MANNANASE"/>
    <property type="match status" value="1"/>
</dbReference>
<dbReference type="SUPFAM" id="SSF51445">
    <property type="entry name" value="(Trans)glycosidases"/>
    <property type="match status" value="1"/>
</dbReference>
<dbReference type="EMBL" id="JQ844206">
    <property type="protein sequence ID" value="AGS52743.1"/>
    <property type="molecule type" value="Genomic_DNA"/>
</dbReference>
<sequence>MIRFRNLIKFAAMAALITGCSSDSNNSNSEETGTDASSSSIGATMSSSSTGTATSSSSGTITPPAGNSNLIIDGKEFKYKGQKIFFSGMNLAWIDYNSDVGASPLDENKWRKAVQDIRAAGGNAIRWWLFNNMSTSPNINTSTNLVSGLPANTISNMKKALDIAEEYGVMVSMCLFSHNLMEDDNWGNYNEKIPIEANRKLFTDEGIEAFINNALKPVIEGVGLHNALWTWELFNEPEGMAANIPNASWTKSKIPMADIQKFSNRVASAIHEYNSALLVSNGIHNTDAFQYWTDAALRSAGGKDNGVLDFYQIHFYPEHQTSSQNPFDHPASHWGLDKPLVIGEFSAAGWNKEQFPAYKVSTKTPQQLYLWAYEQGYAGALSWDYGGFNDNVAGNAVTHNYAAAKPGMEALAAQYEQYIEIKDYTPQNTSGNGVMQVTYSNVQSEATLEYQKTFNLTGNPAITFKVRTVGNASAFSLRLVVKSGSSWTWSDTNKMCDITAGGAWTTCSYNLSSDFSDVALSDVRSFLIQTFSNGYSGVIQFDDFVAGTTVINNFDTQFDVFGVAANMDGGDAITKIETVYLQ</sequence>
<dbReference type="InterPro" id="IPR017853">
    <property type="entry name" value="GH"/>
</dbReference>
<evidence type="ECO:0000259" key="2">
    <source>
        <dbReference type="Pfam" id="PF21253"/>
    </source>
</evidence>
<dbReference type="PROSITE" id="PS51257">
    <property type="entry name" value="PROKAR_LIPOPROTEIN"/>
    <property type="match status" value="1"/>
</dbReference>
<dbReference type="PANTHER" id="PTHR37398:SF3">
    <property type="entry name" value="GLYCOSIDE HYDROLASE FAMILY 5 DOMAIN-CONTAINING PROTEIN"/>
    <property type="match status" value="1"/>
</dbReference>
<dbReference type="InterPro" id="IPR049475">
    <property type="entry name" value="Mann_GBD_bact"/>
</dbReference>
<protein>
    <recommendedName>
        <fullName evidence="2">Mannanase galactose-binding domain-containing protein</fullName>
    </recommendedName>
</protein>
<feature type="domain" description="Mannanase galactose-binding" evidence="2">
    <location>
        <begin position="426"/>
        <end position="531"/>
    </location>
</feature>
<accession>A0A806K0D9</accession>
<name>A0A806K0D9_9BACT</name>
<reference evidence="3" key="1">
    <citation type="submission" date="2012-03" db="EMBL/GenBank/DDBJ databases">
        <title>Functional metagenomics reveals considerable lignocellulase gene clusters in the gut microbiome of a wood-feeding higher termite.</title>
        <authorList>
            <person name="Liu N."/>
        </authorList>
    </citation>
    <scope>NUCLEOTIDE SEQUENCE</scope>
</reference>
<dbReference type="Gene3D" id="3.20.20.80">
    <property type="entry name" value="Glycosidases"/>
    <property type="match status" value="1"/>
</dbReference>
<proteinExistence type="predicted"/>
<feature type="compositionally biased region" description="Low complexity" evidence="1">
    <location>
        <begin position="36"/>
        <end position="62"/>
    </location>
</feature>
<evidence type="ECO:0000313" key="3">
    <source>
        <dbReference type="EMBL" id="AGS52743.1"/>
    </source>
</evidence>
<feature type="region of interest" description="Disordered" evidence="1">
    <location>
        <begin position="22"/>
        <end position="65"/>
    </location>
</feature>
<dbReference type="Pfam" id="PF21253">
    <property type="entry name" value="Mann_GBD_bact"/>
    <property type="match status" value="1"/>
</dbReference>
<evidence type="ECO:0000256" key="1">
    <source>
        <dbReference type="SAM" id="MobiDB-lite"/>
    </source>
</evidence>
<organism evidence="3">
    <name type="scientific">uncultured bacterium contig00069</name>
    <dbReference type="NCBI Taxonomy" id="1181550"/>
    <lineage>
        <taxon>Bacteria</taxon>
        <taxon>environmental samples</taxon>
    </lineage>
</organism>